<reference evidence="3" key="1">
    <citation type="submission" date="2020-01" db="EMBL/GenBank/DDBJ databases">
        <title>Draft genome sequence of the Termite Coptotermes fromosanus.</title>
        <authorList>
            <person name="Itakura S."/>
            <person name="Yosikawa Y."/>
            <person name="Umezawa K."/>
        </authorList>
    </citation>
    <scope>NUCLEOTIDE SEQUENCE [LARGE SCALE GENOMIC DNA]</scope>
</reference>
<dbReference type="InterPro" id="IPR000488">
    <property type="entry name" value="Death_dom"/>
</dbReference>
<evidence type="ECO:0000259" key="1">
    <source>
        <dbReference type="PROSITE" id="PS50017"/>
    </source>
</evidence>
<dbReference type="Proteomes" id="UP000502823">
    <property type="component" value="Unassembled WGS sequence"/>
</dbReference>
<keyword evidence="3" id="KW-1185">Reference proteome</keyword>
<feature type="domain" description="Death" evidence="1">
    <location>
        <begin position="141"/>
        <end position="225"/>
    </location>
</feature>
<dbReference type="CDD" id="cd01670">
    <property type="entry name" value="Death"/>
    <property type="match status" value="1"/>
</dbReference>
<protein>
    <recommendedName>
        <fullName evidence="1">Death domain-containing protein</fullName>
    </recommendedName>
</protein>
<dbReference type="AlphaFoldDB" id="A0A6L2PWL7"/>
<dbReference type="Gene3D" id="1.10.533.10">
    <property type="entry name" value="Death Domain, Fas"/>
    <property type="match status" value="1"/>
</dbReference>
<dbReference type="PANTHER" id="PTHR15077">
    <property type="entry name" value="FAS-ASSOCIATING DEATH DOMAIN-CONTAINING PROTEIN FADD"/>
    <property type="match status" value="1"/>
</dbReference>
<dbReference type="OrthoDB" id="100767at2759"/>
<dbReference type="SUPFAM" id="SSF47986">
    <property type="entry name" value="DEATH domain"/>
    <property type="match status" value="2"/>
</dbReference>
<proteinExistence type="predicted"/>
<accession>A0A6L2PWL7</accession>
<dbReference type="PROSITE" id="PS50017">
    <property type="entry name" value="DEATH_DOMAIN"/>
    <property type="match status" value="1"/>
</dbReference>
<dbReference type="InterPro" id="IPR011029">
    <property type="entry name" value="DEATH-like_dom_sf"/>
</dbReference>
<sequence>MSDCASTYTELRAKVIDGAEEHLNKEHLKYFISKFESVINSKRRSSYIRNFKDLVTLLEKRGYIGEANVGHFGQIVNQLPNSGFLEETIYNCSRYMDRNGLRGPYLSDESTGFPLFSQNNSAGSGGSRSSDAIISSNNVLPEAALDCVCKDIGTHWKDLARNLSMREGDIDEIEEKYPRKLKERAYECMRRFIKGTDPYKVQQKLLYALDKCGRRDIKEEVEEILNRRPH</sequence>
<evidence type="ECO:0000313" key="2">
    <source>
        <dbReference type="EMBL" id="GFG36614.1"/>
    </source>
</evidence>
<dbReference type="InParanoid" id="A0A6L2PWL7"/>
<comment type="caution">
    <text evidence="2">The sequence shown here is derived from an EMBL/GenBank/DDBJ whole genome shotgun (WGS) entry which is preliminary data.</text>
</comment>
<dbReference type="Pfam" id="PF00531">
    <property type="entry name" value="Death"/>
    <property type="match status" value="1"/>
</dbReference>
<organism evidence="2 3">
    <name type="scientific">Coptotermes formosanus</name>
    <name type="common">Formosan subterranean termite</name>
    <dbReference type="NCBI Taxonomy" id="36987"/>
    <lineage>
        <taxon>Eukaryota</taxon>
        <taxon>Metazoa</taxon>
        <taxon>Ecdysozoa</taxon>
        <taxon>Arthropoda</taxon>
        <taxon>Hexapoda</taxon>
        <taxon>Insecta</taxon>
        <taxon>Pterygota</taxon>
        <taxon>Neoptera</taxon>
        <taxon>Polyneoptera</taxon>
        <taxon>Dictyoptera</taxon>
        <taxon>Blattodea</taxon>
        <taxon>Blattoidea</taxon>
        <taxon>Termitoidae</taxon>
        <taxon>Rhinotermitidae</taxon>
        <taxon>Coptotermes</taxon>
    </lineage>
</organism>
<name>A0A6L2PWL7_COPFO</name>
<gene>
    <name evidence="2" type="ORF">Cfor_05924</name>
</gene>
<dbReference type="GO" id="GO:0007165">
    <property type="term" value="P:signal transduction"/>
    <property type="evidence" value="ECO:0007669"/>
    <property type="project" value="InterPro"/>
</dbReference>
<dbReference type="FunCoup" id="A0A6L2PWL7">
    <property type="interactions" value="35"/>
</dbReference>
<dbReference type="EMBL" id="BLKM01000654">
    <property type="protein sequence ID" value="GFG36614.1"/>
    <property type="molecule type" value="Genomic_DNA"/>
</dbReference>
<dbReference type="InterPro" id="IPR016729">
    <property type="entry name" value="FADD"/>
</dbReference>
<evidence type="ECO:0000313" key="3">
    <source>
        <dbReference type="Proteomes" id="UP000502823"/>
    </source>
</evidence>
<dbReference type="SMART" id="SM00005">
    <property type="entry name" value="DEATH"/>
    <property type="match status" value="1"/>
</dbReference>